<proteinExistence type="predicted"/>
<comment type="caution">
    <text evidence="1">The sequence shown here is derived from an EMBL/GenBank/DDBJ whole genome shotgun (WGS) entry which is preliminary data.</text>
</comment>
<reference evidence="1 2" key="1">
    <citation type="journal article" date="2020" name="Cell">
        <title>Large-Scale Comparative Analyses of Tick Genomes Elucidate Their Genetic Diversity and Vector Capacities.</title>
        <authorList>
            <consortium name="Tick Genome and Microbiome Consortium (TIGMIC)"/>
            <person name="Jia N."/>
            <person name="Wang J."/>
            <person name="Shi W."/>
            <person name="Du L."/>
            <person name="Sun Y."/>
            <person name="Zhan W."/>
            <person name="Jiang J.F."/>
            <person name="Wang Q."/>
            <person name="Zhang B."/>
            <person name="Ji P."/>
            <person name="Bell-Sakyi L."/>
            <person name="Cui X.M."/>
            <person name="Yuan T.T."/>
            <person name="Jiang B.G."/>
            <person name="Yang W.F."/>
            <person name="Lam T.T."/>
            <person name="Chang Q.C."/>
            <person name="Ding S.J."/>
            <person name="Wang X.J."/>
            <person name="Zhu J.G."/>
            <person name="Ruan X.D."/>
            <person name="Zhao L."/>
            <person name="Wei J.T."/>
            <person name="Ye R.Z."/>
            <person name="Que T.C."/>
            <person name="Du C.H."/>
            <person name="Zhou Y.H."/>
            <person name="Cheng J.X."/>
            <person name="Dai P.F."/>
            <person name="Guo W.B."/>
            <person name="Han X.H."/>
            <person name="Huang E.J."/>
            <person name="Li L.F."/>
            <person name="Wei W."/>
            <person name="Gao Y.C."/>
            <person name="Liu J.Z."/>
            <person name="Shao H.Z."/>
            <person name="Wang X."/>
            <person name="Wang C.C."/>
            <person name="Yang T.C."/>
            <person name="Huo Q.B."/>
            <person name="Li W."/>
            <person name="Chen H.Y."/>
            <person name="Chen S.E."/>
            <person name="Zhou L.G."/>
            <person name="Ni X.B."/>
            <person name="Tian J.H."/>
            <person name="Sheng Y."/>
            <person name="Liu T."/>
            <person name="Pan Y.S."/>
            <person name="Xia L.Y."/>
            <person name="Li J."/>
            <person name="Zhao F."/>
            <person name="Cao W.C."/>
        </authorList>
    </citation>
    <scope>NUCLEOTIDE SEQUENCE [LARGE SCALE GENOMIC DNA]</scope>
    <source>
        <strain evidence="1">Iper-2018</strain>
    </source>
</reference>
<gene>
    <name evidence="1" type="ORF">HPB47_016572</name>
</gene>
<sequence>MDQDRYRKFGKLFGVYEGAEPVLFVADPELVKRVLVKDFPSLPNRRAISFNDPLLDNMMSIILVEKWRRIRPAASPAFSTGKLRKPRYDDSFETTLQARSRGVESVRYTPTS</sequence>
<evidence type="ECO:0000313" key="2">
    <source>
        <dbReference type="Proteomes" id="UP000805193"/>
    </source>
</evidence>
<dbReference type="EMBL" id="JABSTQ010005303">
    <property type="protein sequence ID" value="KAG0439635.1"/>
    <property type="molecule type" value="Genomic_DNA"/>
</dbReference>
<name>A0AC60QQK0_IXOPE</name>
<organism evidence="1 2">
    <name type="scientific">Ixodes persulcatus</name>
    <name type="common">Taiga tick</name>
    <dbReference type="NCBI Taxonomy" id="34615"/>
    <lineage>
        <taxon>Eukaryota</taxon>
        <taxon>Metazoa</taxon>
        <taxon>Ecdysozoa</taxon>
        <taxon>Arthropoda</taxon>
        <taxon>Chelicerata</taxon>
        <taxon>Arachnida</taxon>
        <taxon>Acari</taxon>
        <taxon>Parasitiformes</taxon>
        <taxon>Ixodida</taxon>
        <taxon>Ixodoidea</taxon>
        <taxon>Ixodidae</taxon>
        <taxon>Ixodinae</taxon>
        <taxon>Ixodes</taxon>
    </lineage>
</organism>
<protein>
    <submittedName>
        <fullName evidence="1">Uncharacterized protein</fullName>
    </submittedName>
</protein>
<dbReference type="Proteomes" id="UP000805193">
    <property type="component" value="Unassembled WGS sequence"/>
</dbReference>
<accession>A0AC60QQK0</accession>
<keyword evidence="2" id="KW-1185">Reference proteome</keyword>
<evidence type="ECO:0000313" key="1">
    <source>
        <dbReference type="EMBL" id="KAG0439635.1"/>
    </source>
</evidence>